<dbReference type="EMBL" id="JBHTIR010004062">
    <property type="protein sequence ID" value="MFD0856319.1"/>
    <property type="molecule type" value="Genomic_DNA"/>
</dbReference>
<evidence type="ECO:0000256" key="1">
    <source>
        <dbReference type="SAM" id="MobiDB-lite"/>
    </source>
</evidence>
<proteinExistence type="predicted"/>
<evidence type="ECO:0000313" key="4">
    <source>
        <dbReference type="Proteomes" id="UP001597083"/>
    </source>
</evidence>
<dbReference type="Proteomes" id="UP001597083">
    <property type="component" value="Unassembled WGS sequence"/>
</dbReference>
<name>A0ABW3CP75_9ACTN</name>
<feature type="non-terminal residue" evidence="3">
    <location>
        <position position="1"/>
    </location>
</feature>
<keyword evidence="4" id="KW-1185">Reference proteome</keyword>
<reference evidence="4" key="1">
    <citation type="journal article" date="2019" name="Int. J. Syst. Evol. Microbiol.">
        <title>The Global Catalogue of Microorganisms (GCM) 10K type strain sequencing project: providing services to taxonomists for standard genome sequencing and annotation.</title>
        <authorList>
            <consortium name="The Broad Institute Genomics Platform"/>
            <consortium name="The Broad Institute Genome Sequencing Center for Infectious Disease"/>
            <person name="Wu L."/>
            <person name="Ma J."/>
        </authorList>
    </citation>
    <scope>NUCLEOTIDE SEQUENCE [LARGE SCALE GENOMIC DNA]</scope>
    <source>
        <strain evidence="4">JCM 31696</strain>
    </source>
</reference>
<evidence type="ECO:0000313" key="3">
    <source>
        <dbReference type="EMBL" id="MFD0856319.1"/>
    </source>
</evidence>
<accession>A0ABW3CP75</accession>
<keyword evidence="2" id="KW-0472">Membrane</keyword>
<gene>
    <name evidence="3" type="ORF">ACFQ07_29030</name>
</gene>
<protein>
    <submittedName>
        <fullName evidence="3">Ubiquinol-cytochrome c reductase cytochrome b subunit</fullName>
    </submittedName>
</protein>
<evidence type="ECO:0000256" key="2">
    <source>
        <dbReference type="SAM" id="Phobius"/>
    </source>
</evidence>
<feature type="compositionally biased region" description="Basic and acidic residues" evidence="1">
    <location>
        <begin position="88"/>
        <end position="99"/>
    </location>
</feature>
<feature type="region of interest" description="Disordered" evidence="1">
    <location>
        <begin position="70"/>
        <end position="99"/>
    </location>
</feature>
<feature type="transmembrane region" description="Helical" evidence="2">
    <location>
        <begin position="30"/>
        <end position="54"/>
    </location>
</feature>
<sequence>RILIGAAGIAFYGLLWAAAANDQIAVEFHLPLYGVTWFFRIAVFVGPILAFLLTRRLCLGLQARERDEAEHGHETGRIVMDPEGGFSEIHEPEKPALTP</sequence>
<organism evidence="3 4">
    <name type="scientific">Actinomadura adrarensis</name>
    <dbReference type="NCBI Taxonomy" id="1819600"/>
    <lineage>
        <taxon>Bacteria</taxon>
        <taxon>Bacillati</taxon>
        <taxon>Actinomycetota</taxon>
        <taxon>Actinomycetes</taxon>
        <taxon>Streptosporangiales</taxon>
        <taxon>Thermomonosporaceae</taxon>
        <taxon>Actinomadura</taxon>
    </lineage>
</organism>
<keyword evidence="2" id="KW-0812">Transmembrane</keyword>
<comment type="caution">
    <text evidence="3">The sequence shown here is derived from an EMBL/GenBank/DDBJ whole genome shotgun (WGS) entry which is preliminary data.</text>
</comment>
<keyword evidence="2" id="KW-1133">Transmembrane helix</keyword>